<keyword evidence="1" id="KW-0597">Phosphoprotein</keyword>
<accession>A0A5N5T967</accession>
<feature type="compositionally biased region" description="Polar residues" evidence="2">
    <location>
        <begin position="242"/>
        <end position="260"/>
    </location>
</feature>
<evidence type="ECO:0000256" key="2">
    <source>
        <dbReference type="SAM" id="MobiDB-lite"/>
    </source>
</evidence>
<dbReference type="PANTHER" id="PTHR14972:SF8">
    <property type="entry name" value="GLUCOCORTICOID-INDUCED TRANSCRIPT 1 PROTEIN-LIKE ISOFORM X1"/>
    <property type="match status" value="1"/>
</dbReference>
<protein>
    <submittedName>
        <fullName evidence="3">Glucocorticoid-induced transcript 1 protein</fullName>
    </submittedName>
</protein>
<evidence type="ECO:0000256" key="1">
    <source>
        <dbReference type="ARBA" id="ARBA00022553"/>
    </source>
</evidence>
<feature type="region of interest" description="Disordered" evidence="2">
    <location>
        <begin position="79"/>
        <end position="119"/>
    </location>
</feature>
<gene>
    <name evidence="3" type="primary">Glcci1</name>
    <name evidence="3" type="ORF">Anas_02628</name>
</gene>
<organism evidence="3 4">
    <name type="scientific">Armadillidium nasatum</name>
    <dbReference type="NCBI Taxonomy" id="96803"/>
    <lineage>
        <taxon>Eukaryota</taxon>
        <taxon>Metazoa</taxon>
        <taxon>Ecdysozoa</taxon>
        <taxon>Arthropoda</taxon>
        <taxon>Crustacea</taxon>
        <taxon>Multicrustacea</taxon>
        <taxon>Malacostraca</taxon>
        <taxon>Eumalacostraca</taxon>
        <taxon>Peracarida</taxon>
        <taxon>Isopoda</taxon>
        <taxon>Oniscidea</taxon>
        <taxon>Crinocheta</taxon>
        <taxon>Armadillidiidae</taxon>
        <taxon>Armadillidium</taxon>
    </lineage>
</organism>
<comment type="caution">
    <text evidence="3">The sequence shown here is derived from an EMBL/GenBank/DDBJ whole genome shotgun (WGS) entry which is preliminary data.</text>
</comment>
<dbReference type="PANTHER" id="PTHR14972">
    <property type="entry name" value="AGAP011572-PA"/>
    <property type="match status" value="1"/>
</dbReference>
<keyword evidence="4" id="KW-1185">Reference proteome</keyword>
<feature type="region of interest" description="Disordered" evidence="2">
    <location>
        <begin position="242"/>
        <end position="321"/>
    </location>
</feature>
<sequence>RAWLVGGTGGSGRDRGAAHMRRTASLDAIFNKGSKDTEPRFSLLLLNKATQTPEEWVPCCLAEVTPGCGGCSVENSNGSVANSGSSGSSSGNSSRRASGSVPSSPWPTGGAPPPSSGENFEKFIRQRLQRANKEGSGAAGSRHSPIHGDHSVLAKPYACVQTHTCTASNEGSIRSASVLQLPRPLLPRFRSSVEELNQEIERLVLRPQSHHGSEEEDEWSCIQQDGRRAPIPDYFRFRRSVNTQTPARYSSEASGNGSNQSTPPSMSPTFSPPPVQVATPPDSPPGSLRLSTITSPHINKFLAREPPDGCEKVSLKHSEDK</sequence>
<feature type="compositionally biased region" description="Low complexity" evidence="2">
    <location>
        <begin position="79"/>
        <end position="103"/>
    </location>
</feature>
<dbReference type="Proteomes" id="UP000326759">
    <property type="component" value="Unassembled WGS sequence"/>
</dbReference>
<name>A0A5N5T967_9CRUS</name>
<evidence type="ECO:0000313" key="4">
    <source>
        <dbReference type="Proteomes" id="UP000326759"/>
    </source>
</evidence>
<dbReference type="OrthoDB" id="10037581at2759"/>
<reference evidence="3 4" key="1">
    <citation type="journal article" date="2019" name="PLoS Biol.">
        <title>Sex chromosomes control vertical transmission of feminizing Wolbachia symbionts in an isopod.</title>
        <authorList>
            <person name="Becking T."/>
            <person name="Chebbi M.A."/>
            <person name="Giraud I."/>
            <person name="Moumen B."/>
            <person name="Laverre T."/>
            <person name="Caubet Y."/>
            <person name="Peccoud J."/>
            <person name="Gilbert C."/>
            <person name="Cordaux R."/>
        </authorList>
    </citation>
    <scope>NUCLEOTIDE SEQUENCE [LARGE SCALE GENOMIC DNA]</scope>
    <source>
        <strain evidence="3">ANa2</strain>
        <tissue evidence="3">Whole body excluding digestive tract and cuticle</tissue>
    </source>
</reference>
<dbReference type="EMBL" id="SEYY01006643">
    <property type="protein sequence ID" value="KAB7502827.1"/>
    <property type="molecule type" value="Genomic_DNA"/>
</dbReference>
<dbReference type="Pfam" id="PF15388">
    <property type="entry name" value="FAM117"/>
    <property type="match status" value="1"/>
</dbReference>
<feature type="compositionally biased region" description="Basic and acidic residues" evidence="2">
    <location>
        <begin position="302"/>
        <end position="321"/>
    </location>
</feature>
<dbReference type="InterPro" id="IPR026642">
    <property type="entry name" value="Glcci1/FAM117"/>
</dbReference>
<dbReference type="AlphaFoldDB" id="A0A5N5T967"/>
<feature type="non-terminal residue" evidence="3">
    <location>
        <position position="1"/>
    </location>
</feature>
<proteinExistence type="predicted"/>
<evidence type="ECO:0000313" key="3">
    <source>
        <dbReference type="EMBL" id="KAB7502827.1"/>
    </source>
</evidence>